<dbReference type="AlphaFoldDB" id="A0A7J7IJN8"/>
<dbReference type="PANTHER" id="PTHR33993:SF14">
    <property type="entry name" value="GB|AAF24581.1"/>
    <property type="match status" value="1"/>
</dbReference>
<evidence type="ECO:0000313" key="3">
    <source>
        <dbReference type="EMBL" id="KAF6003316.1"/>
    </source>
</evidence>
<evidence type="ECO:0000313" key="4">
    <source>
        <dbReference type="Proteomes" id="UP000530660"/>
    </source>
</evidence>
<dbReference type="Gene3D" id="3.10.180.10">
    <property type="entry name" value="2,3-Dihydroxybiphenyl 1,2-Dioxygenase, domain 1"/>
    <property type="match status" value="1"/>
</dbReference>
<name>A0A7J7IJN8_9RHOD</name>
<keyword evidence="1" id="KW-0732">Signal</keyword>
<comment type="caution">
    <text evidence="3">The sequence shown here is derived from an EMBL/GenBank/DDBJ whole genome shotgun (WGS) entry which is preliminary data.</text>
</comment>
<gene>
    <name evidence="3" type="ORF">F1559_003225</name>
</gene>
<evidence type="ECO:0000256" key="1">
    <source>
        <dbReference type="SAM" id="SignalP"/>
    </source>
</evidence>
<evidence type="ECO:0000259" key="2">
    <source>
        <dbReference type="PROSITE" id="PS51819"/>
    </source>
</evidence>
<feature type="domain" description="VOC" evidence="2">
    <location>
        <begin position="3"/>
        <end position="116"/>
    </location>
</feature>
<dbReference type="EMBL" id="VWRR01000007">
    <property type="protein sequence ID" value="KAF6003316.1"/>
    <property type="molecule type" value="Genomic_DNA"/>
</dbReference>
<dbReference type="Proteomes" id="UP000530660">
    <property type="component" value="Unassembled WGS sequence"/>
</dbReference>
<dbReference type="InterPro" id="IPR037523">
    <property type="entry name" value="VOC_core"/>
</dbReference>
<feature type="signal peptide" evidence="1">
    <location>
        <begin position="1"/>
        <end position="20"/>
    </location>
</feature>
<dbReference type="SUPFAM" id="SSF54593">
    <property type="entry name" value="Glyoxalase/Bleomycin resistance protein/Dihydroxybiphenyl dioxygenase"/>
    <property type="match status" value="1"/>
</dbReference>
<dbReference type="InterPro" id="IPR004360">
    <property type="entry name" value="Glyas_Fos-R_dOase_dom"/>
</dbReference>
<sequence length="154" mass="16746">MASLWRGVLLLVTNLERSLTFYTQALGLRVTQRTEQWAALDAPNGAIELHETDTMAFSITGYSPLLRFQVANLDDTIRDCLAHGAVMDGPVRRTLYGASAVTLRAPDGHVLALYHLEAGEGGQRSQQHGAAFQELMAAAAAKRRAPEPSSITDR</sequence>
<accession>A0A7J7IJN8</accession>
<reference evidence="3 4" key="1">
    <citation type="journal article" date="2020" name="J. Phycol.">
        <title>Comparative genome analysis reveals Cyanidiococcus gen. nov., a new extremophilic red algal genus sister to Cyanidioschyzon (Cyanidioschyzonaceae, Rhodophyta).</title>
        <authorList>
            <person name="Liu S.-L."/>
            <person name="Chiang Y.-R."/>
            <person name="Yoon H.S."/>
            <person name="Fu H.-Y."/>
        </authorList>
    </citation>
    <scope>NUCLEOTIDE SEQUENCE [LARGE SCALE GENOMIC DNA]</scope>
    <source>
        <strain evidence="3 4">THAL066</strain>
    </source>
</reference>
<dbReference type="Pfam" id="PF00903">
    <property type="entry name" value="Glyoxalase"/>
    <property type="match status" value="1"/>
</dbReference>
<dbReference type="InterPro" id="IPR052164">
    <property type="entry name" value="Anthracycline_SecMetBiosynth"/>
</dbReference>
<dbReference type="InterPro" id="IPR029068">
    <property type="entry name" value="Glyas_Bleomycin-R_OHBP_Dase"/>
</dbReference>
<protein>
    <recommendedName>
        <fullName evidence="2">VOC domain-containing protein</fullName>
    </recommendedName>
</protein>
<feature type="chain" id="PRO_5029712194" description="VOC domain-containing protein" evidence="1">
    <location>
        <begin position="21"/>
        <end position="154"/>
    </location>
</feature>
<organism evidence="3 4">
    <name type="scientific">Cyanidiococcus yangmingshanensis</name>
    <dbReference type="NCBI Taxonomy" id="2690220"/>
    <lineage>
        <taxon>Eukaryota</taxon>
        <taxon>Rhodophyta</taxon>
        <taxon>Bangiophyceae</taxon>
        <taxon>Cyanidiales</taxon>
        <taxon>Cyanidiaceae</taxon>
        <taxon>Cyanidiococcus</taxon>
    </lineage>
</organism>
<dbReference type="OrthoDB" id="10267381at2759"/>
<dbReference type="PROSITE" id="PS51819">
    <property type="entry name" value="VOC"/>
    <property type="match status" value="1"/>
</dbReference>
<dbReference type="PANTHER" id="PTHR33993">
    <property type="entry name" value="GLYOXALASE-RELATED"/>
    <property type="match status" value="1"/>
</dbReference>
<proteinExistence type="predicted"/>
<keyword evidence="4" id="KW-1185">Reference proteome</keyword>